<organism evidence="2 3">
    <name type="scientific">Mesorhizobium marinum</name>
    <dbReference type="NCBI Taxonomy" id="3228790"/>
    <lineage>
        <taxon>Bacteria</taxon>
        <taxon>Pseudomonadati</taxon>
        <taxon>Pseudomonadota</taxon>
        <taxon>Alphaproteobacteria</taxon>
        <taxon>Hyphomicrobiales</taxon>
        <taxon>Phyllobacteriaceae</taxon>
        <taxon>Mesorhizobium</taxon>
    </lineage>
</organism>
<gene>
    <name evidence="2" type="ORF">ABUE31_20725</name>
</gene>
<dbReference type="Proteomes" id="UP001556196">
    <property type="component" value="Unassembled WGS sequence"/>
</dbReference>
<evidence type="ECO:0000313" key="2">
    <source>
        <dbReference type="EMBL" id="MEW9808423.1"/>
    </source>
</evidence>
<reference evidence="2 3" key="1">
    <citation type="submission" date="2024-06" db="EMBL/GenBank/DDBJ databases">
        <authorList>
            <person name="Tuo L."/>
        </authorList>
    </citation>
    <scope>NUCLEOTIDE SEQUENCE [LARGE SCALE GENOMIC DNA]</scope>
    <source>
        <strain evidence="2 3">ZMM04-5</strain>
    </source>
</reference>
<sequence length="109" mass="11701">MTRSFDDAGTFGKRFLDTSLDSLNSVSQGTQAIGAEASDYAARAIEAGSETVARLMAATSVETAAQIQADYLTQAYRGFVSEATRLGGLYADMARDAYRPFESIVVRTK</sequence>
<evidence type="ECO:0000259" key="1">
    <source>
        <dbReference type="Pfam" id="PF09361"/>
    </source>
</evidence>
<evidence type="ECO:0000313" key="3">
    <source>
        <dbReference type="Proteomes" id="UP001556196"/>
    </source>
</evidence>
<dbReference type="EMBL" id="JBFOCI010000008">
    <property type="protein sequence ID" value="MEW9808423.1"/>
    <property type="molecule type" value="Genomic_DNA"/>
</dbReference>
<protein>
    <submittedName>
        <fullName evidence="2">Phasin family protein</fullName>
    </submittedName>
</protein>
<keyword evidence="3" id="KW-1185">Reference proteome</keyword>
<accession>A0ABV3R577</accession>
<feature type="domain" description="Phasin" evidence="1">
    <location>
        <begin position="11"/>
        <end position="103"/>
    </location>
</feature>
<dbReference type="Pfam" id="PF09361">
    <property type="entry name" value="Phasin_2"/>
    <property type="match status" value="1"/>
</dbReference>
<dbReference type="RefSeq" id="WP_367725655.1">
    <property type="nucleotide sequence ID" value="NZ_JBFOCI010000008.1"/>
</dbReference>
<name>A0ABV3R577_9HYPH</name>
<dbReference type="InterPro" id="IPR018968">
    <property type="entry name" value="Phasin"/>
</dbReference>
<comment type="caution">
    <text evidence="2">The sequence shown here is derived from an EMBL/GenBank/DDBJ whole genome shotgun (WGS) entry which is preliminary data.</text>
</comment>
<proteinExistence type="predicted"/>